<dbReference type="Proteomes" id="UP000177167">
    <property type="component" value="Unassembled WGS sequence"/>
</dbReference>
<dbReference type="InterPro" id="IPR036514">
    <property type="entry name" value="SGNH_hydro_sf"/>
</dbReference>
<organism evidence="3 4">
    <name type="scientific">Candidatus Yanofskybacteria bacterium RIFCSPHIGHO2_02_FULL_41_11</name>
    <dbReference type="NCBI Taxonomy" id="1802675"/>
    <lineage>
        <taxon>Bacteria</taxon>
        <taxon>Candidatus Yanofskyibacteriota</taxon>
    </lineage>
</organism>
<evidence type="ECO:0000313" key="4">
    <source>
        <dbReference type="Proteomes" id="UP000177167"/>
    </source>
</evidence>
<proteinExistence type="predicted"/>
<dbReference type="InterPro" id="IPR013830">
    <property type="entry name" value="SGNH_hydro"/>
</dbReference>
<dbReference type="GO" id="GO:0004622">
    <property type="term" value="F:phosphatidylcholine lysophospholipase activity"/>
    <property type="evidence" value="ECO:0007669"/>
    <property type="project" value="TreeGrafter"/>
</dbReference>
<evidence type="ECO:0000256" key="1">
    <source>
        <dbReference type="SAM" id="Phobius"/>
    </source>
</evidence>
<dbReference type="EMBL" id="MGJP01000004">
    <property type="protein sequence ID" value="OGN10529.1"/>
    <property type="molecule type" value="Genomic_DNA"/>
</dbReference>
<dbReference type="InterPro" id="IPR051532">
    <property type="entry name" value="Ester_Hydrolysis_Enzymes"/>
</dbReference>
<dbReference type="PANTHER" id="PTHR30383">
    <property type="entry name" value="THIOESTERASE 1/PROTEASE 1/LYSOPHOSPHOLIPASE L1"/>
    <property type="match status" value="1"/>
</dbReference>
<dbReference type="Pfam" id="PF13472">
    <property type="entry name" value="Lipase_GDSL_2"/>
    <property type="match status" value="1"/>
</dbReference>
<feature type="domain" description="SGNH hydrolase-type esterase" evidence="2">
    <location>
        <begin position="90"/>
        <end position="347"/>
    </location>
</feature>
<name>A0A1F8FE44_9BACT</name>
<keyword evidence="1" id="KW-0812">Transmembrane</keyword>
<comment type="caution">
    <text evidence="3">The sequence shown here is derived from an EMBL/GenBank/DDBJ whole genome shotgun (WGS) entry which is preliminary data.</text>
</comment>
<protein>
    <recommendedName>
        <fullName evidence="2">SGNH hydrolase-type esterase domain-containing protein</fullName>
    </recommendedName>
</protein>
<feature type="transmembrane region" description="Helical" evidence="1">
    <location>
        <begin position="12"/>
        <end position="32"/>
    </location>
</feature>
<keyword evidence="1" id="KW-0472">Membrane</keyword>
<accession>A0A1F8FE44</accession>
<gene>
    <name evidence="3" type="ORF">A3J46_00725</name>
</gene>
<evidence type="ECO:0000259" key="2">
    <source>
        <dbReference type="Pfam" id="PF13472"/>
    </source>
</evidence>
<sequence>MNGNSKAKNFIVFFGSLIVCFIILELVLRMLVPVSVFHPGLDLRPNQKLVFDNLSLYGVSKTVRYSTNKWGMRGDPIPQDWDKKKSIIMVGGSTTRDAYISDESTWAYLLQGRLKQLNGEVIVQNAGLDGHSTRGHVLIMQSIIPKIRPKIVIVLSGVNDLGHSLIPERFVSGNPFEKTGWKYNLLARSRAAQFFYVWYQVLVNKTVTSDKANESSSGYDLKPLEKETILPENLKEALPSLGEFKANIRTIITIARSENIKIVFLTQPLLFDDNKYWSKIQGNTWWLGDQQIAISGATYWKMLKIFNESLLEICEAEKVPCFDLGSAIPHDQKYFYDAAHFNNVGAELVAQKTYEFLISNKETQDFINN</sequence>
<reference evidence="3 4" key="1">
    <citation type="journal article" date="2016" name="Nat. Commun.">
        <title>Thousands of microbial genomes shed light on interconnected biogeochemical processes in an aquifer system.</title>
        <authorList>
            <person name="Anantharaman K."/>
            <person name="Brown C.T."/>
            <person name="Hug L.A."/>
            <person name="Sharon I."/>
            <person name="Castelle C.J."/>
            <person name="Probst A.J."/>
            <person name="Thomas B.C."/>
            <person name="Singh A."/>
            <person name="Wilkins M.J."/>
            <person name="Karaoz U."/>
            <person name="Brodie E.L."/>
            <person name="Williams K.H."/>
            <person name="Hubbard S.S."/>
            <person name="Banfield J.F."/>
        </authorList>
    </citation>
    <scope>NUCLEOTIDE SEQUENCE [LARGE SCALE GENOMIC DNA]</scope>
</reference>
<keyword evidence="1" id="KW-1133">Transmembrane helix</keyword>
<dbReference type="PANTHER" id="PTHR30383:SF5">
    <property type="entry name" value="SGNH HYDROLASE-TYPE ESTERASE DOMAIN-CONTAINING PROTEIN"/>
    <property type="match status" value="1"/>
</dbReference>
<dbReference type="SUPFAM" id="SSF52266">
    <property type="entry name" value="SGNH hydrolase"/>
    <property type="match status" value="1"/>
</dbReference>
<dbReference type="CDD" id="cd00229">
    <property type="entry name" value="SGNH_hydrolase"/>
    <property type="match status" value="1"/>
</dbReference>
<dbReference type="Gene3D" id="3.40.50.1110">
    <property type="entry name" value="SGNH hydrolase"/>
    <property type="match status" value="1"/>
</dbReference>
<evidence type="ECO:0000313" key="3">
    <source>
        <dbReference type="EMBL" id="OGN10529.1"/>
    </source>
</evidence>
<dbReference type="AlphaFoldDB" id="A0A1F8FE44"/>